<accession>A0A0F5EXM7</accession>
<dbReference type="Proteomes" id="UP000254620">
    <property type="component" value="Unassembled WGS sequence"/>
</dbReference>
<evidence type="ECO:0000313" key="2">
    <source>
        <dbReference type="Proteomes" id="UP000254620"/>
    </source>
</evidence>
<name>A0A0F5EXM7_AVIPA</name>
<dbReference type="PANTHER" id="PTHR34980">
    <property type="entry name" value="INNER MEMBRANE PROTEIN-RELATED-RELATED"/>
    <property type="match status" value="1"/>
</dbReference>
<dbReference type="RefSeq" id="WP_046098437.1">
    <property type="nucleotide sequence ID" value="NZ_LAEN01000046.1"/>
</dbReference>
<dbReference type="Pfam" id="PF05656">
    <property type="entry name" value="DUF805"/>
    <property type="match status" value="1"/>
</dbReference>
<protein>
    <submittedName>
        <fullName evidence="1">Inner membrane protein yhaH</fullName>
    </submittedName>
</protein>
<dbReference type="eggNOG" id="COG3152">
    <property type="taxonomic scope" value="Bacteria"/>
</dbReference>
<dbReference type="AlphaFoldDB" id="A0A0F5EXM7"/>
<dbReference type="OrthoDB" id="9812349at2"/>
<proteinExistence type="predicted"/>
<dbReference type="PANTHER" id="PTHR34980:SF2">
    <property type="entry name" value="INNER MEMBRANE PROTEIN YHAH-RELATED"/>
    <property type="match status" value="1"/>
</dbReference>
<dbReference type="STRING" id="728.VY92_07450"/>
<dbReference type="EMBL" id="UFSW01000001">
    <property type="protein sequence ID" value="SUU97438.1"/>
    <property type="molecule type" value="Genomic_DNA"/>
</dbReference>
<gene>
    <name evidence="1" type="primary">yhaH</name>
    <name evidence="1" type="ORF">NCTC10926_00826</name>
</gene>
<reference evidence="1 2" key="1">
    <citation type="submission" date="2018-06" db="EMBL/GenBank/DDBJ databases">
        <authorList>
            <consortium name="Pathogen Informatics"/>
            <person name="Doyle S."/>
        </authorList>
    </citation>
    <scope>NUCLEOTIDE SEQUENCE [LARGE SCALE GENOMIC DNA]</scope>
    <source>
        <strain evidence="1 2">NCTC10926</strain>
    </source>
</reference>
<sequence length="128" mass="14837">MNWYLYVLKHYAQFNGRARRKEFWWFVAVDFLLYVILGLLDFVLLNNDFGFSGIYGLATLIPSLAVRVRRLHDTDRSGWWSLIAFIPVIGFIVLVVFACLDGTQGKNRFGEDPKNPVNEQVPHAKFII</sequence>
<dbReference type="GO" id="GO:0005886">
    <property type="term" value="C:plasma membrane"/>
    <property type="evidence" value="ECO:0007669"/>
    <property type="project" value="TreeGrafter"/>
</dbReference>
<dbReference type="InterPro" id="IPR008523">
    <property type="entry name" value="DUF805"/>
</dbReference>
<evidence type="ECO:0000313" key="1">
    <source>
        <dbReference type="EMBL" id="SUU97438.1"/>
    </source>
</evidence>
<organism evidence="1 2">
    <name type="scientific">Avibacterium paragallinarum</name>
    <name type="common">Haemophilus gallinarum</name>
    <dbReference type="NCBI Taxonomy" id="728"/>
    <lineage>
        <taxon>Bacteria</taxon>
        <taxon>Pseudomonadati</taxon>
        <taxon>Pseudomonadota</taxon>
        <taxon>Gammaproteobacteria</taxon>
        <taxon>Pasteurellales</taxon>
        <taxon>Pasteurellaceae</taxon>
        <taxon>Avibacterium</taxon>
    </lineage>
</organism>